<dbReference type="Proteomes" id="UP000828941">
    <property type="component" value="Chromosome 2"/>
</dbReference>
<gene>
    <name evidence="1" type="ORF">L6164_004411</name>
</gene>
<organism evidence="1 2">
    <name type="scientific">Bauhinia variegata</name>
    <name type="common">Purple orchid tree</name>
    <name type="synonym">Phanera variegata</name>
    <dbReference type="NCBI Taxonomy" id="167791"/>
    <lineage>
        <taxon>Eukaryota</taxon>
        <taxon>Viridiplantae</taxon>
        <taxon>Streptophyta</taxon>
        <taxon>Embryophyta</taxon>
        <taxon>Tracheophyta</taxon>
        <taxon>Spermatophyta</taxon>
        <taxon>Magnoliopsida</taxon>
        <taxon>eudicotyledons</taxon>
        <taxon>Gunneridae</taxon>
        <taxon>Pentapetalae</taxon>
        <taxon>rosids</taxon>
        <taxon>fabids</taxon>
        <taxon>Fabales</taxon>
        <taxon>Fabaceae</taxon>
        <taxon>Cercidoideae</taxon>
        <taxon>Cercideae</taxon>
        <taxon>Bauhiniinae</taxon>
        <taxon>Bauhinia</taxon>
    </lineage>
</organism>
<protein>
    <submittedName>
        <fullName evidence="1">Uncharacterized protein</fullName>
    </submittedName>
</protein>
<keyword evidence="2" id="KW-1185">Reference proteome</keyword>
<accession>A0ACB9Q3S2</accession>
<reference evidence="1 2" key="1">
    <citation type="journal article" date="2022" name="DNA Res.">
        <title>Chromosomal-level genome assembly of the orchid tree Bauhinia variegata (Leguminosae; Cercidoideae) supports the allotetraploid origin hypothesis of Bauhinia.</title>
        <authorList>
            <person name="Zhong Y."/>
            <person name="Chen Y."/>
            <person name="Zheng D."/>
            <person name="Pang J."/>
            <person name="Liu Y."/>
            <person name="Luo S."/>
            <person name="Meng S."/>
            <person name="Qian L."/>
            <person name="Wei D."/>
            <person name="Dai S."/>
            <person name="Zhou R."/>
        </authorList>
    </citation>
    <scope>NUCLEOTIDE SEQUENCE [LARGE SCALE GENOMIC DNA]</scope>
    <source>
        <strain evidence="1">BV-YZ2020</strain>
    </source>
</reference>
<name>A0ACB9Q3S2_BAUVA</name>
<evidence type="ECO:0000313" key="1">
    <source>
        <dbReference type="EMBL" id="KAI4355662.1"/>
    </source>
</evidence>
<dbReference type="EMBL" id="CM039427">
    <property type="protein sequence ID" value="KAI4355662.1"/>
    <property type="molecule type" value="Genomic_DNA"/>
</dbReference>
<sequence length="71" mass="8200">MRTCKIGGINVDFPFESNDCQLLYMEKVIQSLEPGNDFYLAALLLKLEKRTAEVRDKLSPEQYKEFVVSIN</sequence>
<evidence type="ECO:0000313" key="2">
    <source>
        <dbReference type="Proteomes" id="UP000828941"/>
    </source>
</evidence>
<proteinExistence type="predicted"/>
<comment type="caution">
    <text evidence="1">The sequence shown here is derived from an EMBL/GenBank/DDBJ whole genome shotgun (WGS) entry which is preliminary data.</text>
</comment>